<name>A0A2M6WCM5_9BACT</name>
<evidence type="ECO:0000313" key="6">
    <source>
        <dbReference type="Proteomes" id="UP000230543"/>
    </source>
</evidence>
<proteinExistence type="inferred from homology"/>
<evidence type="ECO:0000256" key="1">
    <source>
        <dbReference type="ARBA" id="ARBA00010688"/>
    </source>
</evidence>
<evidence type="ECO:0000259" key="4">
    <source>
        <dbReference type="Pfam" id="PF00294"/>
    </source>
</evidence>
<evidence type="ECO:0000313" key="5">
    <source>
        <dbReference type="EMBL" id="PIT90552.1"/>
    </source>
</evidence>
<evidence type="ECO:0000256" key="2">
    <source>
        <dbReference type="ARBA" id="ARBA00022679"/>
    </source>
</evidence>
<dbReference type="GO" id="GO:0016301">
    <property type="term" value="F:kinase activity"/>
    <property type="evidence" value="ECO:0007669"/>
    <property type="project" value="UniProtKB-KW"/>
</dbReference>
<dbReference type="AlphaFoldDB" id="A0A2M6WCM5"/>
<dbReference type="PRINTS" id="PR00990">
    <property type="entry name" value="RIBOKINASE"/>
</dbReference>
<dbReference type="InterPro" id="IPR002173">
    <property type="entry name" value="Carboh/pur_kinase_PfkB_CS"/>
</dbReference>
<keyword evidence="2" id="KW-0808">Transferase</keyword>
<dbReference type="PANTHER" id="PTHR10584:SF166">
    <property type="entry name" value="RIBOKINASE"/>
    <property type="match status" value="1"/>
</dbReference>
<dbReference type="GO" id="GO:0006796">
    <property type="term" value="P:phosphate-containing compound metabolic process"/>
    <property type="evidence" value="ECO:0007669"/>
    <property type="project" value="UniProtKB-ARBA"/>
</dbReference>
<dbReference type="Pfam" id="PF00294">
    <property type="entry name" value="PfkB"/>
    <property type="match status" value="1"/>
</dbReference>
<dbReference type="Gene3D" id="3.40.1190.20">
    <property type="match status" value="1"/>
</dbReference>
<sequence length="328" mass="36323">MRHDIITIGGVTEDIMFHTGEAQIIKNPKKTGSRYLFAFEAGGKILADQEVLYTGGGGGANTAISFSRLGLKTALVASIGRDLSGQRLFTRLKKEKVNLNNLQILDKRWTGISFIITAGKRNERIIFTDRAANDQFKINKAIFRKLKAGWYYLTSLSGDHWRDNLDFIFQTAQKKKTPVAWNPGSLQLKAGLNFLKKYLKQTEVLILNKEEAMELAGSKRKNVKAEVLFKDLSKLGPKIISITDGVKGAYVYQNNEQLFAKAIGNKPVNKTGAGDAFGSSLVGGFILYNDLERALRLAIIRSGFVVMKIGAQEGLLTRSQAEDKFNLA</sequence>
<dbReference type="InterPro" id="IPR011611">
    <property type="entry name" value="PfkB_dom"/>
</dbReference>
<dbReference type="SUPFAM" id="SSF53613">
    <property type="entry name" value="Ribokinase-like"/>
    <property type="match status" value="1"/>
</dbReference>
<dbReference type="PANTHER" id="PTHR10584">
    <property type="entry name" value="SUGAR KINASE"/>
    <property type="match status" value="1"/>
</dbReference>
<comment type="similarity">
    <text evidence="1">Belongs to the carbohydrate kinase PfkB family.</text>
</comment>
<gene>
    <name evidence="5" type="ORF">COU22_01530</name>
</gene>
<dbReference type="PROSITE" id="PS00583">
    <property type="entry name" value="PFKB_KINASES_1"/>
    <property type="match status" value="1"/>
</dbReference>
<evidence type="ECO:0000256" key="3">
    <source>
        <dbReference type="ARBA" id="ARBA00022777"/>
    </source>
</evidence>
<feature type="domain" description="Carbohydrate kinase PfkB" evidence="4">
    <location>
        <begin position="45"/>
        <end position="315"/>
    </location>
</feature>
<dbReference type="InterPro" id="IPR029056">
    <property type="entry name" value="Ribokinase-like"/>
</dbReference>
<dbReference type="EMBL" id="PFBO01000046">
    <property type="protein sequence ID" value="PIT90552.1"/>
    <property type="molecule type" value="Genomic_DNA"/>
</dbReference>
<reference evidence="6" key="1">
    <citation type="submission" date="2017-09" db="EMBL/GenBank/DDBJ databases">
        <title>Depth-based differentiation of microbial function through sediment-hosted aquifers and enrichment of novel symbionts in the deep terrestrial subsurface.</title>
        <authorList>
            <person name="Probst A.J."/>
            <person name="Ladd B."/>
            <person name="Jarett J.K."/>
            <person name="Geller-Mcgrath D.E."/>
            <person name="Sieber C.M.K."/>
            <person name="Emerson J.B."/>
            <person name="Anantharaman K."/>
            <person name="Thomas B.C."/>
            <person name="Malmstrom R."/>
            <person name="Stieglmeier M."/>
            <person name="Klingl A."/>
            <person name="Woyke T."/>
            <person name="Ryan C.M."/>
            <person name="Banfield J.F."/>
        </authorList>
    </citation>
    <scope>NUCLEOTIDE SEQUENCE [LARGE SCALE GENOMIC DNA]</scope>
</reference>
<dbReference type="Proteomes" id="UP000230543">
    <property type="component" value="Unassembled WGS sequence"/>
</dbReference>
<organism evidence="5 6">
    <name type="scientific">Candidatus Komeilibacteria bacterium CG10_big_fil_rev_8_21_14_0_10_41_13</name>
    <dbReference type="NCBI Taxonomy" id="1974476"/>
    <lineage>
        <taxon>Bacteria</taxon>
        <taxon>Candidatus Komeiliibacteriota</taxon>
    </lineage>
</organism>
<keyword evidence="3" id="KW-0418">Kinase</keyword>
<dbReference type="InterPro" id="IPR002139">
    <property type="entry name" value="Ribo/fructo_kinase"/>
</dbReference>
<accession>A0A2M6WCM5</accession>
<protein>
    <recommendedName>
        <fullName evidence="4">Carbohydrate kinase PfkB domain-containing protein</fullName>
    </recommendedName>
</protein>
<comment type="caution">
    <text evidence="5">The sequence shown here is derived from an EMBL/GenBank/DDBJ whole genome shotgun (WGS) entry which is preliminary data.</text>
</comment>